<keyword evidence="5 6" id="KW-0067">ATP-binding</keyword>
<dbReference type="Gene3D" id="1.10.510.10">
    <property type="entry name" value="Transferase(Phosphotransferase) domain 1"/>
    <property type="match status" value="1"/>
</dbReference>
<evidence type="ECO:0000313" key="10">
    <source>
        <dbReference type="Proteomes" id="UP000887581"/>
    </source>
</evidence>
<feature type="transmembrane region" description="Helical" evidence="8">
    <location>
        <begin position="7"/>
        <end position="35"/>
    </location>
</feature>
<keyword evidence="8" id="KW-1133">Transmembrane helix</keyword>
<dbReference type="GO" id="GO:0005524">
    <property type="term" value="F:ATP binding"/>
    <property type="evidence" value="ECO:0007669"/>
    <property type="project" value="UniProtKB-UniRule"/>
</dbReference>
<dbReference type="InterPro" id="IPR050235">
    <property type="entry name" value="CK1_Ser-Thr_kinase"/>
</dbReference>
<keyword evidence="4" id="KW-0418">Kinase</keyword>
<proteinExistence type="predicted"/>
<reference evidence="11" key="1">
    <citation type="submission" date="2022-11" db="UniProtKB">
        <authorList>
            <consortium name="WormBaseParasite"/>
        </authorList>
    </citation>
    <scope>IDENTIFICATION</scope>
</reference>
<dbReference type="CDD" id="cd14017">
    <property type="entry name" value="STKc_TTBK"/>
    <property type="match status" value="1"/>
</dbReference>
<dbReference type="InterPro" id="IPR017441">
    <property type="entry name" value="Protein_kinase_ATP_BS"/>
</dbReference>
<keyword evidence="1" id="KW-0723">Serine/threonine-protein kinase</keyword>
<dbReference type="PROSITE" id="PS50011">
    <property type="entry name" value="PROTEIN_KINASE_DOM"/>
    <property type="match status" value="1"/>
</dbReference>
<protein>
    <submittedName>
        <fullName evidence="11">Protein kinase domain-containing protein</fullName>
    </submittedName>
</protein>
<evidence type="ECO:0000313" key="11">
    <source>
        <dbReference type="WBParaSite" id="sdigi.contig301.g7235.t1"/>
    </source>
</evidence>
<dbReference type="Proteomes" id="UP000887581">
    <property type="component" value="Unplaced"/>
</dbReference>
<dbReference type="PROSITE" id="PS00107">
    <property type="entry name" value="PROTEIN_KINASE_ATP"/>
    <property type="match status" value="1"/>
</dbReference>
<name>A0A915PPW6_9BILA</name>
<keyword evidence="8" id="KW-0472">Membrane</keyword>
<dbReference type="Pfam" id="PF00069">
    <property type="entry name" value="Pkinase"/>
    <property type="match status" value="1"/>
</dbReference>
<feature type="transmembrane region" description="Helical" evidence="8">
    <location>
        <begin position="241"/>
        <end position="263"/>
    </location>
</feature>
<evidence type="ECO:0000256" key="3">
    <source>
        <dbReference type="ARBA" id="ARBA00022741"/>
    </source>
</evidence>
<evidence type="ECO:0000256" key="7">
    <source>
        <dbReference type="SAM" id="MobiDB-lite"/>
    </source>
</evidence>
<dbReference type="GO" id="GO:0004674">
    <property type="term" value="F:protein serine/threonine kinase activity"/>
    <property type="evidence" value="ECO:0007669"/>
    <property type="project" value="UniProtKB-KW"/>
</dbReference>
<dbReference type="InterPro" id="IPR047916">
    <property type="entry name" value="TTBK_Asator-like_STKc"/>
</dbReference>
<dbReference type="InterPro" id="IPR000719">
    <property type="entry name" value="Prot_kinase_dom"/>
</dbReference>
<dbReference type="FunFam" id="1.10.510.10:FF:001002">
    <property type="entry name" value="Protein CBG10779"/>
    <property type="match status" value="1"/>
</dbReference>
<feature type="compositionally biased region" description="Basic and acidic residues" evidence="7">
    <location>
        <begin position="644"/>
        <end position="656"/>
    </location>
</feature>
<evidence type="ECO:0000256" key="6">
    <source>
        <dbReference type="PROSITE-ProRule" id="PRU10141"/>
    </source>
</evidence>
<evidence type="ECO:0000256" key="1">
    <source>
        <dbReference type="ARBA" id="ARBA00022527"/>
    </source>
</evidence>
<keyword evidence="3 6" id="KW-0547">Nucleotide-binding</keyword>
<evidence type="ECO:0000259" key="9">
    <source>
        <dbReference type="PROSITE" id="PS50011"/>
    </source>
</evidence>
<dbReference type="SUPFAM" id="SSF56112">
    <property type="entry name" value="Protein kinase-like (PK-like)"/>
    <property type="match status" value="1"/>
</dbReference>
<keyword evidence="2" id="KW-0808">Transferase</keyword>
<feature type="region of interest" description="Disordered" evidence="7">
    <location>
        <begin position="633"/>
        <end position="656"/>
    </location>
</feature>
<feature type="transmembrane region" description="Helical" evidence="8">
    <location>
        <begin position="73"/>
        <end position="91"/>
    </location>
</feature>
<feature type="binding site" evidence="6">
    <location>
        <position position="321"/>
    </location>
    <ligand>
        <name>ATP</name>
        <dbReference type="ChEBI" id="CHEBI:30616"/>
    </ligand>
</feature>
<organism evidence="10 11">
    <name type="scientific">Setaria digitata</name>
    <dbReference type="NCBI Taxonomy" id="48799"/>
    <lineage>
        <taxon>Eukaryota</taxon>
        <taxon>Metazoa</taxon>
        <taxon>Ecdysozoa</taxon>
        <taxon>Nematoda</taxon>
        <taxon>Chromadorea</taxon>
        <taxon>Rhabditida</taxon>
        <taxon>Spirurina</taxon>
        <taxon>Spiruromorpha</taxon>
        <taxon>Filarioidea</taxon>
        <taxon>Setariidae</taxon>
        <taxon>Setaria</taxon>
    </lineage>
</organism>
<dbReference type="PANTHER" id="PTHR11909">
    <property type="entry name" value="CASEIN KINASE-RELATED"/>
    <property type="match status" value="1"/>
</dbReference>
<dbReference type="WBParaSite" id="sdigi.contig301.g7235.t1">
    <property type="protein sequence ID" value="sdigi.contig301.g7235.t1"/>
    <property type="gene ID" value="sdigi.contig301.g7235"/>
</dbReference>
<keyword evidence="10" id="KW-1185">Reference proteome</keyword>
<dbReference type="SMART" id="SM00220">
    <property type="entry name" value="S_TKc"/>
    <property type="match status" value="1"/>
</dbReference>
<accession>A0A915PPW6</accession>
<feature type="domain" description="Protein kinase" evidence="9">
    <location>
        <begin position="291"/>
        <end position="559"/>
    </location>
</feature>
<evidence type="ECO:0000256" key="2">
    <source>
        <dbReference type="ARBA" id="ARBA00022679"/>
    </source>
</evidence>
<evidence type="ECO:0000256" key="8">
    <source>
        <dbReference type="SAM" id="Phobius"/>
    </source>
</evidence>
<evidence type="ECO:0000256" key="5">
    <source>
        <dbReference type="ARBA" id="ARBA00022840"/>
    </source>
</evidence>
<feature type="transmembrane region" description="Helical" evidence="8">
    <location>
        <begin position="143"/>
        <end position="162"/>
    </location>
</feature>
<evidence type="ECO:0000256" key="4">
    <source>
        <dbReference type="ARBA" id="ARBA00022777"/>
    </source>
</evidence>
<sequence length="656" mass="74990">MQTRSTLLLVDAAVCLIAGLLLFIVPSVIASSIFIGETDGVHWHLLRCIGCQHIGACFLMYRLRNSSVEALSACYLIRVLGLLSMLLVLAHCSAETPDLIYPDYLKIAKYWCYSWLAIHLYLQTAHRWTLGETLIKTNVLENVLFQVDSLLSVIIGAAWLAFPEWLLHRQVRVHLDESHEFCARLMGTDFLTSYVISSHALHWKSSRDRLVALDSRSLICALTLAAQIWSQYAYSEHWNGVHWVGISLISSWTVTSILLRYFLGRSGQRPMGKEDLRKIKLKIGSVVKNQWQILRQIGEGGYGLVFQVVNMQNPVQMAAMKTEPIGMLNDDQILKMEVHVLKKLANSKHACKIFAAGKGDNYYFLIMTLLSKSLCELRKHCPNQRFTLSTSVKLCMQCLEGIEDLHNAGFIHRDVKPSNFAMGRKPSVMRTVFMLDFGLARQYCITDEKGNIKLREPRKTVPFRGTIRYCSVNVHRRDEQGRHDDLWSLLYMTAEMILGTLPWRNMDRAQVEACKIGSEEKLLSCLPMEFHVFLKHLKKLNYNHKPDYSLLQSLLKQILKKESHSITDPYDWEPHGEHAEKFNRLSLYLTKSKASDEKFEIDKGEKGDVNTRMGIKTIKDEINVTLLLKEEEEEAASPVSGVSRTDDTLQKLEELT</sequence>
<keyword evidence="8" id="KW-0812">Transmembrane</keyword>
<dbReference type="AlphaFoldDB" id="A0A915PPW6"/>
<dbReference type="InterPro" id="IPR011009">
    <property type="entry name" value="Kinase-like_dom_sf"/>
</dbReference>